<comment type="similarity">
    <text evidence="7">Belongs to the binding-protein-dependent transport system permease family.</text>
</comment>
<dbReference type="PANTHER" id="PTHR30193:SF37">
    <property type="entry name" value="INNER MEMBRANE ABC TRANSPORTER PERMEASE PROTEIN YCJO"/>
    <property type="match status" value="1"/>
</dbReference>
<evidence type="ECO:0000256" key="1">
    <source>
        <dbReference type="ARBA" id="ARBA00004651"/>
    </source>
</evidence>
<name>A0A7X0SK56_9BACL</name>
<dbReference type="CDD" id="cd06261">
    <property type="entry name" value="TM_PBP2"/>
    <property type="match status" value="1"/>
</dbReference>
<keyword evidence="10" id="KW-1185">Reference proteome</keyword>
<dbReference type="PROSITE" id="PS50928">
    <property type="entry name" value="ABC_TM1"/>
    <property type="match status" value="1"/>
</dbReference>
<evidence type="ECO:0000256" key="5">
    <source>
        <dbReference type="ARBA" id="ARBA00022989"/>
    </source>
</evidence>
<dbReference type="SUPFAM" id="SSF161098">
    <property type="entry name" value="MetI-like"/>
    <property type="match status" value="1"/>
</dbReference>
<dbReference type="EMBL" id="JACJVO010000012">
    <property type="protein sequence ID" value="MBB6731462.1"/>
    <property type="molecule type" value="Genomic_DNA"/>
</dbReference>
<dbReference type="RefSeq" id="WP_185129134.1">
    <property type="nucleotide sequence ID" value="NZ_JACJVO010000012.1"/>
</dbReference>
<dbReference type="Gene3D" id="1.10.3720.10">
    <property type="entry name" value="MetI-like"/>
    <property type="match status" value="1"/>
</dbReference>
<sequence length="298" mass="33929">MNIVQGRFSPSRKQKRAAFFFLLPSMVILILFVFWPILNSLWLSFHHWSLLDATHPYVGLDNYRKLVHDGRFWNAADKTLYFTLGSVPLGIVLSLGLALLANEPLRGMGAFKAVYFLPVLTSFAIISIIWSFLLDPDIGLLSYWFKELGLPSNDWLRSTTWAMPAVIMVAIWKNVGFNMVILLAGLQSISPSLYEAARMDGAGPLQRFWRITLPSLRQTLLFVVIISVIGSFQVFDQVYVMTRGGPLNSTETIVYYIYHQGFELLDMGYASAIAWMLFVVVLLITLLQLKLFRFNDID</sequence>
<protein>
    <submittedName>
        <fullName evidence="9">Sugar ABC transporter permease</fullName>
    </submittedName>
</protein>
<accession>A0A7X0SK56</accession>
<evidence type="ECO:0000256" key="6">
    <source>
        <dbReference type="ARBA" id="ARBA00023136"/>
    </source>
</evidence>
<feature type="domain" description="ABC transmembrane type-1" evidence="8">
    <location>
        <begin position="76"/>
        <end position="288"/>
    </location>
</feature>
<keyword evidence="4 7" id="KW-0812">Transmembrane</keyword>
<evidence type="ECO:0000256" key="4">
    <source>
        <dbReference type="ARBA" id="ARBA00022692"/>
    </source>
</evidence>
<comment type="caution">
    <text evidence="9">The sequence shown here is derived from an EMBL/GenBank/DDBJ whole genome shotgun (WGS) entry which is preliminary data.</text>
</comment>
<feature type="transmembrane region" description="Helical" evidence="7">
    <location>
        <begin position="17"/>
        <end position="38"/>
    </location>
</feature>
<keyword evidence="6 7" id="KW-0472">Membrane</keyword>
<dbReference type="PANTHER" id="PTHR30193">
    <property type="entry name" value="ABC TRANSPORTER PERMEASE PROTEIN"/>
    <property type="match status" value="1"/>
</dbReference>
<keyword evidence="5 7" id="KW-1133">Transmembrane helix</keyword>
<dbReference type="InterPro" id="IPR035906">
    <property type="entry name" value="MetI-like_sf"/>
</dbReference>
<dbReference type="Proteomes" id="UP000564644">
    <property type="component" value="Unassembled WGS sequence"/>
</dbReference>
<proteinExistence type="inferred from homology"/>
<feature type="transmembrane region" description="Helical" evidence="7">
    <location>
        <begin position="220"/>
        <end position="240"/>
    </location>
</feature>
<gene>
    <name evidence="9" type="ORF">H7C18_11140</name>
</gene>
<feature type="transmembrane region" description="Helical" evidence="7">
    <location>
        <begin position="113"/>
        <end position="133"/>
    </location>
</feature>
<dbReference type="AlphaFoldDB" id="A0A7X0SK56"/>
<feature type="transmembrane region" description="Helical" evidence="7">
    <location>
        <begin position="80"/>
        <end position="101"/>
    </location>
</feature>
<dbReference type="InterPro" id="IPR051393">
    <property type="entry name" value="ABC_transporter_permease"/>
</dbReference>
<evidence type="ECO:0000256" key="2">
    <source>
        <dbReference type="ARBA" id="ARBA00022448"/>
    </source>
</evidence>
<keyword evidence="2 7" id="KW-0813">Transport</keyword>
<comment type="subcellular location">
    <subcellularLocation>
        <location evidence="1 7">Cell membrane</location>
        <topology evidence="1 7">Multi-pass membrane protein</topology>
    </subcellularLocation>
</comment>
<organism evidence="9 10">
    <name type="scientific">Cohnella zeiphila</name>
    <dbReference type="NCBI Taxonomy" id="2761120"/>
    <lineage>
        <taxon>Bacteria</taxon>
        <taxon>Bacillati</taxon>
        <taxon>Bacillota</taxon>
        <taxon>Bacilli</taxon>
        <taxon>Bacillales</taxon>
        <taxon>Paenibacillaceae</taxon>
        <taxon>Cohnella</taxon>
    </lineage>
</organism>
<dbReference type="InterPro" id="IPR000515">
    <property type="entry name" value="MetI-like"/>
</dbReference>
<evidence type="ECO:0000259" key="8">
    <source>
        <dbReference type="PROSITE" id="PS50928"/>
    </source>
</evidence>
<reference evidence="9 10" key="1">
    <citation type="submission" date="2020-08" db="EMBL/GenBank/DDBJ databases">
        <title>Cohnella phylogeny.</title>
        <authorList>
            <person name="Dunlap C."/>
        </authorList>
    </citation>
    <scope>NUCLEOTIDE SEQUENCE [LARGE SCALE GENOMIC DNA]</scope>
    <source>
        <strain evidence="9 10">CBP 2801</strain>
    </source>
</reference>
<evidence type="ECO:0000256" key="7">
    <source>
        <dbReference type="RuleBase" id="RU363032"/>
    </source>
</evidence>
<dbReference type="GO" id="GO:0005886">
    <property type="term" value="C:plasma membrane"/>
    <property type="evidence" value="ECO:0007669"/>
    <property type="project" value="UniProtKB-SubCell"/>
</dbReference>
<dbReference type="Pfam" id="PF00528">
    <property type="entry name" value="BPD_transp_1"/>
    <property type="match status" value="1"/>
</dbReference>
<evidence type="ECO:0000256" key="3">
    <source>
        <dbReference type="ARBA" id="ARBA00022475"/>
    </source>
</evidence>
<dbReference type="GO" id="GO:0055085">
    <property type="term" value="P:transmembrane transport"/>
    <property type="evidence" value="ECO:0007669"/>
    <property type="project" value="InterPro"/>
</dbReference>
<keyword evidence="3" id="KW-1003">Cell membrane</keyword>
<evidence type="ECO:0000313" key="10">
    <source>
        <dbReference type="Proteomes" id="UP000564644"/>
    </source>
</evidence>
<feature type="transmembrane region" description="Helical" evidence="7">
    <location>
        <begin position="272"/>
        <end position="292"/>
    </location>
</feature>
<feature type="transmembrane region" description="Helical" evidence="7">
    <location>
        <begin position="161"/>
        <end position="184"/>
    </location>
</feature>
<evidence type="ECO:0000313" key="9">
    <source>
        <dbReference type="EMBL" id="MBB6731462.1"/>
    </source>
</evidence>